<dbReference type="AlphaFoldDB" id="A0A0E9UBZ1"/>
<name>A0A0E9UBZ1_ANGAN</name>
<protein>
    <submittedName>
        <fullName evidence="2">Uncharacterized protein</fullName>
    </submittedName>
</protein>
<dbReference type="EMBL" id="GBXM01045231">
    <property type="protein sequence ID" value="JAH63346.1"/>
    <property type="molecule type" value="Transcribed_RNA"/>
</dbReference>
<organism evidence="2">
    <name type="scientific">Anguilla anguilla</name>
    <name type="common">European freshwater eel</name>
    <name type="synonym">Muraena anguilla</name>
    <dbReference type="NCBI Taxonomy" id="7936"/>
    <lineage>
        <taxon>Eukaryota</taxon>
        <taxon>Metazoa</taxon>
        <taxon>Chordata</taxon>
        <taxon>Craniata</taxon>
        <taxon>Vertebrata</taxon>
        <taxon>Euteleostomi</taxon>
        <taxon>Actinopterygii</taxon>
        <taxon>Neopterygii</taxon>
        <taxon>Teleostei</taxon>
        <taxon>Anguilliformes</taxon>
        <taxon>Anguillidae</taxon>
        <taxon>Anguilla</taxon>
    </lineage>
</organism>
<feature type="region of interest" description="Disordered" evidence="1">
    <location>
        <begin position="1"/>
        <end position="22"/>
    </location>
</feature>
<evidence type="ECO:0000256" key="1">
    <source>
        <dbReference type="SAM" id="MobiDB-lite"/>
    </source>
</evidence>
<accession>A0A0E9UBZ1</accession>
<reference evidence="2" key="2">
    <citation type="journal article" date="2015" name="Fish Shellfish Immunol.">
        <title>Early steps in the European eel (Anguilla anguilla)-Vibrio vulnificus interaction in the gills: Role of the RtxA13 toxin.</title>
        <authorList>
            <person name="Callol A."/>
            <person name="Pajuelo D."/>
            <person name="Ebbesson L."/>
            <person name="Teles M."/>
            <person name="MacKenzie S."/>
            <person name="Amaro C."/>
        </authorList>
    </citation>
    <scope>NUCLEOTIDE SEQUENCE</scope>
</reference>
<sequence>MSTHPDYKVLRNGYGKPGINNKGTKRKMKLTFYRSGNVGNGQRGPALHIIA</sequence>
<evidence type="ECO:0000313" key="2">
    <source>
        <dbReference type="EMBL" id="JAH63346.1"/>
    </source>
</evidence>
<proteinExistence type="predicted"/>
<reference evidence="2" key="1">
    <citation type="submission" date="2014-11" db="EMBL/GenBank/DDBJ databases">
        <authorList>
            <person name="Amaro Gonzalez C."/>
        </authorList>
    </citation>
    <scope>NUCLEOTIDE SEQUENCE</scope>
</reference>